<sequence length="14" mass="1635">MMSLYSKGKSYNIL</sequence>
<dbReference type="EMBL" id="GBXM01098225">
    <property type="protein sequence ID" value="JAH10352.1"/>
    <property type="molecule type" value="Transcribed_RNA"/>
</dbReference>
<proteinExistence type="predicted"/>
<accession>A0A0E9Q1H7</accession>
<name>A0A0E9Q1H7_ANGAN</name>
<organism evidence="1">
    <name type="scientific">Anguilla anguilla</name>
    <name type="common">European freshwater eel</name>
    <name type="synonym">Muraena anguilla</name>
    <dbReference type="NCBI Taxonomy" id="7936"/>
    <lineage>
        <taxon>Eukaryota</taxon>
        <taxon>Metazoa</taxon>
        <taxon>Chordata</taxon>
        <taxon>Craniata</taxon>
        <taxon>Vertebrata</taxon>
        <taxon>Euteleostomi</taxon>
        <taxon>Actinopterygii</taxon>
        <taxon>Neopterygii</taxon>
        <taxon>Teleostei</taxon>
        <taxon>Anguilliformes</taxon>
        <taxon>Anguillidae</taxon>
        <taxon>Anguilla</taxon>
    </lineage>
</organism>
<protein>
    <submittedName>
        <fullName evidence="1">Uncharacterized protein</fullName>
    </submittedName>
</protein>
<evidence type="ECO:0000313" key="1">
    <source>
        <dbReference type="EMBL" id="JAH10352.1"/>
    </source>
</evidence>
<reference evidence="1" key="1">
    <citation type="submission" date="2014-11" db="EMBL/GenBank/DDBJ databases">
        <authorList>
            <person name="Amaro Gonzalez C."/>
        </authorList>
    </citation>
    <scope>NUCLEOTIDE SEQUENCE</scope>
</reference>
<reference evidence="1" key="2">
    <citation type="journal article" date="2015" name="Fish Shellfish Immunol.">
        <title>Early steps in the European eel (Anguilla anguilla)-Vibrio vulnificus interaction in the gills: Role of the RtxA13 toxin.</title>
        <authorList>
            <person name="Callol A."/>
            <person name="Pajuelo D."/>
            <person name="Ebbesson L."/>
            <person name="Teles M."/>
            <person name="MacKenzie S."/>
            <person name="Amaro C."/>
        </authorList>
    </citation>
    <scope>NUCLEOTIDE SEQUENCE</scope>
</reference>